<accession>F4CCN7</accession>
<evidence type="ECO:0000256" key="4">
    <source>
        <dbReference type="ARBA" id="ARBA00023136"/>
    </source>
</evidence>
<organism evidence="8">
    <name type="scientific">Sphingobacterium sp. (strain 21)</name>
    <dbReference type="NCBI Taxonomy" id="743722"/>
    <lineage>
        <taxon>Bacteria</taxon>
        <taxon>Pseudomonadati</taxon>
        <taxon>Bacteroidota</taxon>
        <taxon>Sphingobacteriia</taxon>
        <taxon>Sphingobacteriales</taxon>
        <taxon>Sphingobacteriaceae</taxon>
        <taxon>Sphingobacterium</taxon>
    </lineage>
</organism>
<keyword evidence="5" id="KW-0998">Cell outer membrane</keyword>
<evidence type="ECO:0000259" key="6">
    <source>
        <dbReference type="Pfam" id="PF07980"/>
    </source>
</evidence>
<comment type="subcellular location">
    <subcellularLocation>
        <location evidence="1">Cell outer membrane</location>
    </subcellularLocation>
</comment>
<dbReference type="Gene3D" id="1.25.40.900">
    <property type="match status" value="1"/>
</dbReference>
<keyword evidence="3" id="KW-0732">Signal</keyword>
<dbReference type="PATRIC" id="fig|743722.3.peg.1073"/>
<reference evidence="8" key="1">
    <citation type="submission" date="2011-03" db="EMBL/GenBank/DDBJ databases">
        <title>Complete sequence of Sphingobacterium sp. 21.</title>
        <authorList>
            <consortium name="US DOE Joint Genome Institute"/>
            <person name="Lucas S."/>
            <person name="Copeland A."/>
            <person name="Lapidus A."/>
            <person name="Cheng J.-F."/>
            <person name="Goodwin L."/>
            <person name="Pitluck S."/>
            <person name="Davenport K."/>
            <person name="Detter J.C."/>
            <person name="Han C."/>
            <person name="Tapia R."/>
            <person name="Land M."/>
            <person name="Hauser L."/>
            <person name="Kyrpides N."/>
            <person name="Ivanova N."/>
            <person name="Ovchinnikova G."/>
            <person name="Pagani I."/>
            <person name="Siebers A.K."/>
            <person name="Allgaier M."/>
            <person name="Thelen M.P."/>
            <person name="Hugenholtz P."/>
            <person name="Woyke T."/>
        </authorList>
    </citation>
    <scope>NUCLEOTIDE SEQUENCE</scope>
    <source>
        <strain evidence="8">21</strain>
    </source>
</reference>
<dbReference type="HOGENOM" id="CLU_015553_3_5_10"/>
<dbReference type="InterPro" id="IPR011990">
    <property type="entry name" value="TPR-like_helical_dom_sf"/>
</dbReference>
<dbReference type="InterPro" id="IPR033985">
    <property type="entry name" value="SusD-like_N"/>
</dbReference>
<dbReference type="Gene3D" id="1.25.40.390">
    <property type="match status" value="1"/>
</dbReference>
<feature type="domain" description="SusD-like N-terminal" evidence="7">
    <location>
        <begin position="25"/>
        <end position="224"/>
    </location>
</feature>
<dbReference type="OrthoDB" id="1080118at2"/>
<evidence type="ECO:0000256" key="5">
    <source>
        <dbReference type="ARBA" id="ARBA00023237"/>
    </source>
</evidence>
<dbReference type="AlphaFoldDB" id="F4CCN7"/>
<evidence type="ECO:0000256" key="2">
    <source>
        <dbReference type="ARBA" id="ARBA00006275"/>
    </source>
</evidence>
<sequence length="466" mass="51851">MKNSTKYIWQLLISTIFLFGCSEGFTDLKPYDSLPFDEALRTEADLDYAVNGMYAGMRNFNLFGRTLPFIGDIMADNAYISTSNSGRYIQENSYTLNAQNGDVSGLWEQAYTVILRANNIINADVPSSPAVDQYKGEALAIRAFVYWKLANLFGKPYLVDQNALAVPLVLSYDVALRPARNTVAEVYTQIITDLSQAIPLLTQVKNSSFVSQAFAQGILAKVYLYQGDYSKALSWAQAVVDEGGYSLIPAENLNAYWANPTPRSDKVETIFEVAADGVNNMGFNALANMYNQSGYGDGLASSELYALYRVTDARKGLILEGTRGGAEALIVNKYQNTQNTTDKDDIKVLRYAEVLLIAAEASARLQLESQALSYLNELTQQRDPAFGGYRESGTALLDIIIQERRKELAFEGDRFDDLNRLQEDIRRSSEYPPQALNIPAGDDRRIWPIPQVELDANPNMVQNASY</sequence>
<dbReference type="KEGG" id="shg:Sph21_1001"/>
<dbReference type="Pfam" id="PF07980">
    <property type="entry name" value="SusD_RagB"/>
    <property type="match status" value="1"/>
</dbReference>
<dbReference type="InterPro" id="IPR012944">
    <property type="entry name" value="SusD_RagB_dom"/>
</dbReference>
<dbReference type="CDD" id="cd08977">
    <property type="entry name" value="SusD"/>
    <property type="match status" value="1"/>
</dbReference>
<evidence type="ECO:0000256" key="1">
    <source>
        <dbReference type="ARBA" id="ARBA00004442"/>
    </source>
</evidence>
<dbReference type="Pfam" id="PF14322">
    <property type="entry name" value="SusD-like_3"/>
    <property type="match status" value="1"/>
</dbReference>
<feature type="domain" description="RagB/SusD" evidence="6">
    <location>
        <begin position="334"/>
        <end position="466"/>
    </location>
</feature>
<dbReference type="eggNOG" id="COG3193">
    <property type="taxonomic scope" value="Bacteria"/>
</dbReference>
<name>F4CCN7_SPHS2</name>
<keyword evidence="4" id="KW-0472">Membrane</keyword>
<proteinExistence type="inferred from homology"/>
<dbReference type="STRING" id="743722.Sph21_1001"/>
<evidence type="ECO:0000259" key="7">
    <source>
        <dbReference type="Pfam" id="PF14322"/>
    </source>
</evidence>
<evidence type="ECO:0000256" key="3">
    <source>
        <dbReference type="ARBA" id="ARBA00022729"/>
    </source>
</evidence>
<gene>
    <name evidence="8" type="ordered locus">Sph21_1001</name>
</gene>
<comment type="similarity">
    <text evidence="2">Belongs to the SusD family.</text>
</comment>
<dbReference type="EMBL" id="CP002584">
    <property type="protein sequence ID" value="ADZ77573.1"/>
    <property type="molecule type" value="Genomic_DNA"/>
</dbReference>
<dbReference type="SUPFAM" id="SSF48452">
    <property type="entry name" value="TPR-like"/>
    <property type="match status" value="1"/>
</dbReference>
<dbReference type="PROSITE" id="PS51257">
    <property type="entry name" value="PROKAR_LIPOPROTEIN"/>
    <property type="match status" value="1"/>
</dbReference>
<dbReference type="Gene3D" id="2.20.20.130">
    <property type="match status" value="1"/>
</dbReference>
<protein>
    <submittedName>
        <fullName evidence="8">RagB/SusD domain-containing protein</fullName>
    </submittedName>
</protein>
<dbReference type="GO" id="GO:0009279">
    <property type="term" value="C:cell outer membrane"/>
    <property type="evidence" value="ECO:0007669"/>
    <property type="project" value="UniProtKB-SubCell"/>
</dbReference>
<evidence type="ECO:0000313" key="8">
    <source>
        <dbReference type="EMBL" id="ADZ77573.1"/>
    </source>
</evidence>